<reference evidence="2 3" key="1">
    <citation type="submission" date="2023-03" db="EMBL/GenBank/DDBJ databases">
        <title>High recombination rates correlate with genetic variation in Cardiocondyla obscurior ants.</title>
        <authorList>
            <person name="Errbii M."/>
        </authorList>
    </citation>
    <scope>NUCLEOTIDE SEQUENCE [LARGE SCALE GENOMIC DNA]</scope>
    <source>
        <strain evidence="2">Alpha-2009</strain>
        <tissue evidence="2">Whole body</tissue>
    </source>
</reference>
<keyword evidence="1" id="KW-0812">Transmembrane</keyword>
<dbReference type="Proteomes" id="UP001430953">
    <property type="component" value="Unassembled WGS sequence"/>
</dbReference>
<dbReference type="AlphaFoldDB" id="A0AAW2EB45"/>
<keyword evidence="1" id="KW-1133">Transmembrane helix</keyword>
<feature type="transmembrane region" description="Helical" evidence="1">
    <location>
        <begin position="28"/>
        <end position="46"/>
    </location>
</feature>
<proteinExistence type="predicted"/>
<feature type="transmembrane region" description="Helical" evidence="1">
    <location>
        <begin position="193"/>
        <end position="213"/>
    </location>
</feature>
<keyword evidence="3" id="KW-1185">Reference proteome</keyword>
<sequence>MSDFFGFLIPFLILTQYTAPDLTGRGQNISFFFLSLFSYPCLFALGTGSKTPTPRQFEVDFPSSENLTPPAVIVRKSLQICLLDKANVKITSSKEKKKKKKKKETTVTTSVQLSRTKCVYILEEITTFSFSHFCRYTPVTSIVLYTVQQRTRIIVIPFTYISPSPSSSAVFFFRFIPPRFLFFTVGYDLHVLLPFWFTSALLATTFLLSAFLFGL</sequence>
<protein>
    <submittedName>
        <fullName evidence="2">Uncharacterized protein</fullName>
    </submittedName>
</protein>
<keyword evidence="1" id="KW-0472">Membrane</keyword>
<comment type="caution">
    <text evidence="2">The sequence shown here is derived from an EMBL/GenBank/DDBJ whole genome shotgun (WGS) entry which is preliminary data.</text>
</comment>
<organism evidence="2 3">
    <name type="scientific">Cardiocondyla obscurior</name>
    <dbReference type="NCBI Taxonomy" id="286306"/>
    <lineage>
        <taxon>Eukaryota</taxon>
        <taxon>Metazoa</taxon>
        <taxon>Ecdysozoa</taxon>
        <taxon>Arthropoda</taxon>
        <taxon>Hexapoda</taxon>
        <taxon>Insecta</taxon>
        <taxon>Pterygota</taxon>
        <taxon>Neoptera</taxon>
        <taxon>Endopterygota</taxon>
        <taxon>Hymenoptera</taxon>
        <taxon>Apocrita</taxon>
        <taxon>Aculeata</taxon>
        <taxon>Formicoidea</taxon>
        <taxon>Formicidae</taxon>
        <taxon>Myrmicinae</taxon>
        <taxon>Cardiocondyla</taxon>
    </lineage>
</organism>
<name>A0AAW2EB45_9HYME</name>
<gene>
    <name evidence="2" type="ORF">PUN28_019565</name>
</gene>
<feature type="transmembrane region" description="Helical" evidence="1">
    <location>
        <begin position="153"/>
        <end position="173"/>
    </location>
</feature>
<accession>A0AAW2EB45</accession>
<evidence type="ECO:0000313" key="3">
    <source>
        <dbReference type="Proteomes" id="UP001430953"/>
    </source>
</evidence>
<evidence type="ECO:0000313" key="2">
    <source>
        <dbReference type="EMBL" id="KAL0100225.1"/>
    </source>
</evidence>
<evidence type="ECO:0000256" key="1">
    <source>
        <dbReference type="SAM" id="Phobius"/>
    </source>
</evidence>
<dbReference type="EMBL" id="JADYXP020000026">
    <property type="protein sequence ID" value="KAL0100225.1"/>
    <property type="molecule type" value="Genomic_DNA"/>
</dbReference>